<feature type="transmembrane region" description="Helical" evidence="6">
    <location>
        <begin position="394"/>
        <end position="411"/>
    </location>
</feature>
<feature type="region of interest" description="Disordered" evidence="5">
    <location>
        <begin position="1"/>
        <end position="45"/>
    </location>
</feature>
<dbReference type="OrthoDB" id="306876at2759"/>
<evidence type="ECO:0000256" key="5">
    <source>
        <dbReference type="SAM" id="MobiDB-lite"/>
    </source>
</evidence>
<dbReference type="EMBL" id="JABELV010000061">
    <property type="protein sequence ID" value="KAG7544249.1"/>
    <property type="molecule type" value="Genomic_DNA"/>
</dbReference>
<keyword evidence="3 6" id="KW-1133">Transmembrane helix</keyword>
<feature type="domain" description="EamA" evidence="7">
    <location>
        <begin position="104"/>
        <end position="243"/>
    </location>
</feature>
<feature type="transmembrane region" description="Helical" evidence="6">
    <location>
        <begin position="171"/>
        <end position="190"/>
    </location>
</feature>
<keyword evidence="9" id="KW-1185">Reference proteome</keyword>
<proteinExistence type="predicted"/>
<dbReference type="PANTHER" id="PTHR22911:SF6">
    <property type="entry name" value="SOLUTE CARRIER FAMILY 35 MEMBER G1"/>
    <property type="match status" value="1"/>
</dbReference>
<feature type="transmembrane region" description="Helical" evidence="6">
    <location>
        <begin position="331"/>
        <end position="354"/>
    </location>
</feature>
<protein>
    <recommendedName>
        <fullName evidence="7">EamA domain-containing protein</fullName>
    </recommendedName>
</protein>
<feature type="transmembrane region" description="Helical" evidence="6">
    <location>
        <begin position="417"/>
        <end position="437"/>
    </location>
</feature>
<feature type="transmembrane region" description="Helical" evidence="6">
    <location>
        <begin position="360"/>
        <end position="382"/>
    </location>
</feature>
<comment type="subcellular location">
    <subcellularLocation>
        <location evidence="1">Membrane</location>
        <topology evidence="1">Multi-pass membrane protein</topology>
    </subcellularLocation>
</comment>
<reference evidence="8" key="1">
    <citation type="submission" date="2020-04" db="EMBL/GenBank/DDBJ databases">
        <title>Analysis of mating type loci in Filobasidium floriforme.</title>
        <authorList>
            <person name="Nowrousian M."/>
        </authorList>
    </citation>
    <scope>NUCLEOTIDE SEQUENCE</scope>
    <source>
        <strain evidence="8">CBS 6242</strain>
    </source>
</reference>
<feature type="transmembrane region" description="Helical" evidence="6">
    <location>
        <begin position="105"/>
        <end position="126"/>
    </location>
</feature>
<evidence type="ECO:0000256" key="1">
    <source>
        <dbReference type="ARBA" id="ARBA00004141"/>
    </source>
</evidence>
<dbReference type="GO" id="GO:0016020">
    <property type="term" value="C:membrane"/>
    <property type="evidence" value="ECO:0007669"/>
    <property type="project" value="UniProtKB-SubCell"/>
</dbReference>
<feature type="transmembrane region" description="Helical" evidence="6">
    <location>
        <begin position="299"/>
        <end position="319"/>
    </location>
</feature>
<feature type="compositionally biased region" description="Polar residues" evidence="5">
    <location>
        <begin position="1"/>
        <end position="15"/>
    </location>
</feature>
<keyword evidence="4 6" id="KW-0472">Membrane</keyword>
<feature type="transmembrane region" description="Helical" evidence="6">
    <location>
        <begin position="138"/>
        <end position="159"/>
    </location>
</feature>
<evidence type="ECO:0000259" key="7">
    <source>
        <dbReference type="Pfam" id="PF00892"/>
    </source>
</evidence>
<dbReference type="PANTHER" id="PTHR22911">
    <property type="entry name" value="ACYL-MALONYL CONDENSING ENZYME-RELATED"/>
    <property type="match status" value="1"/>
</dbReference>
<organism evidence="8 9">
    <name type="scientific">Filobasidium floriforme</name>
    <dbReference type="NCBI Taxonomy" id="5210"/>
    <lineage>
        <taxon>Eukaryota</taxon>
        <taxon>Fungi</taxon>
        <taxon>Dikarya</taxon>
        <taxon>Basidiomycota</taxon>
        <taxon>Agaricomycotina</taxon>
        <taxon>Tremellomycetes</taxon>
        <taxon>Filobasidiales</taxon>
        <taxon>Filobasidiaceae</taxon>
        <taxon>Filobasidium</taxon>
    </lineage>
</organism>
<comment type="caution">
    <text evidence="8">The sequence shown here is derived from an EMBL/GenBank/DDBJ whole genome shotgun (WGS) entry which is preliminary data.</text>
</comment>
<keyword evidence="2 6" id="KW-0812">Transmembrane</keyword>
<gene>
    <name evidence="8" type="ORF">FFLO_03362</name>
</gene>
<dbReference type="InterPro" id="IPR000620">
    <property type="entry name" value="EamA_dom"/>
</dbReference>
<evidence type="ECO:0000256" key="6">
    <source>
        <dbReference type="SAM" id="Phobius"/>
    </source>
</evidence>
<evidence type="ECO:0000256" key="2">
    <source>
        <dbReference type="ARBA" id="ARBA00022692"/>
    </source>
</evidence>
<dbReference type="Pfam" id="PF00892">
    <property type="entry name" value="EamA"/>
    <property type="match status" value="2"/>
</dbReference>
<feature type="domain" description="EamA" evidence="7">
    <location>
        <begin position="302"/>
        <end position="432"/>
    </location>
</feature>
<feature type="compositionally biased region" description="Polar residues" evidence="5">
    <location>
        <begin position="31"/>
        <end position="43"/>
    </location>
</feature>
<dbReference type="AlphaFoldDB" id="A0A8K0NT75"/>
<name>A0A8K0NT75_9TREE</name>
<dbReference type="SUPFAM" id="SSF103481">
    <property type="entry name" value="Multidrug resistance efflux transporter EmrE"/>
    <property type="match status" value="2"/>
</dbReference>
<feature type="transmembrane region" description="Helical" evidence="6">
    <location>
        <begin position="202"/>
        <end position="220"/>
    </location>
</feature>
<evidence type="ECO:0000256" key="3">
    <source>
        <dbReference type="ARBA" id="ARBA00022989"/>
    </source>
</evidence>
<feature type="transmembrane region" description="Helical" evidence="6">
    <location>
        <begin position="232"/>
        <end position="251"/>
    </location>
</feature>
<sequence length="473" mass="50899">MSSNLPPYQRQNSRSPAALLAPLPVGERTPLSPSASSVQSRQDSYFAIGERDGQDATADERLLSEEPASFEAPRDRLDHALRRRGMTGVADFRGKATEWFNNNTGLLLIAAAQCFFASMNSAVKLLQDPKQGGGLPSLQLIAIRMSITLIGCASYLFYTGDPNPILGPPEVRKLLALRGFIGFFGLVGMYQSLQHLSLSEATTLGFLGPIATGILGYLVLREPYTRREAAAGAVSLIGVILIARPTFLFGAPPRISDGLPVSPDWGDEVSSGSRTSWHDKVYDPDTGALIRHDTPAERLTSVGFALLGVCGASGAYITIRAIGHRARPFHSIVYFCIYCVAVSIVGMIVLRTPLVFPHTVLGWCLIMIIGIFGLGAQILVTMGLQREKAGRGSLAMYTQLLFVAAVEKFLFKTQTTFLSVVGMIVIIGAALSVAVSCGRARSPNHKLARLTLAASRLNLTVCEEAGKETGCWR</sequence>
<dbReference type="Proteomes" id="UP000812966">
    <property type="component" value="Unassembled WGS sequence"/>
</dbReference>
<evidence type="ECO:0000313" key="8">
    <source>
        <dbReference type="EMBL" id="KAG7544249.1"/>
    </source>
</evidence>
<evidence type="ECO:0000256" key="4">
    <source>
        <dbReference type="ARBA" id="ARBA00023136"/>
    </source>
</evidence>
<dbReference type="InterPro" id="IPR037185">
    <property type="entry name" value="EmrE-like"/>
</dbReference>
<evidence type="ECO:0000313" key="9">
    <source>
        <dbReference type="Proteomes" id="UP000812966"/>
    </source>
</evidence>
<accession>A0A8K0NT75</accession>